<evidence type="ECO:0000313" key="2">
    <source>
        <dbReference type="EMBL" id="CAA9331966.1"/>
    </source>
</evidence>
<organism evidence="2">
    <name type="scientific">uncultured Gemmatimonadota bacterium</name>
    <dbReference type="NCBI Taxonomy" id="203437"/>
    <lineage>
        <taxon>Bacteria</taxon>
        <taxon>Pseudomonadati</taxon>
        <taxon>Gemmatimonadota</taxon>
        <taxon>environmental samples</taxon>
    </lineage>
</organism>
<feature type="compositionally biased region" description="Low complexity" evidence="1">
    <location>
        <begin position="371"/>
        <end position="381"/>
    </location>
</feature>
<feature type="compositionally biased region" description="Basic residues" evidence="1">
    <location>
        <begin position="203"/>
        <end position="220"/>
    </location>
</feature>
<feature type="compositionally biased region" description="Low complexity" evidence="1">
    <location>
        <begin position="1"/>
        <end position="13"/>
    </location>
</feature>
<feature type="region of interest" description="Disordered" evidence="1">
    <location>
        <begin position="155"/>
        <end position="275"/>
    </location>
</feature>
<dbReference type="EMBL" id="CADCTV010000460">
    <property type="protein sequence ID" value="CAA9331966.1"/>
    <property type="molecule type" value="Genomic_DNA"/>
</dbReference>
<sequence length="562" mass="58934">ASLFRPPRGASGAPPGPGRVPGRRPLPRRAAPRAPRRGAEPGRHPGVGGGARPVGVALRVRLAHQDRHHHAEGGRRQLQRGVLPGARLGRRLLPVVAGAVLGGALRPPGRHADVGPAGGGHPGGALARASAARLAERVLGMGIGRLHHLRAAQGIGRRQPAPHAAGAPGVEGGGQHGGDAPLPQPGGVRLRVAGLGGRAHAPGARRRRRGAPLRRGRRAPGPHPPAGDEVVARPRQPGGFRQGPRGVSHGLGQLPPLAHQPGGEGGLRQRGRRQAAAAHLRRHLADLRGQVGMELVAGLLAVLPGPVRLGAGRLLRRGRAHDVLQGHRHVLRLHGLGLPAGRPPAAPAGLRRPPRVHRHRRQERGRGGGEADQAGAAAGRQGRLHLLVRDDGERRHLVRAQGGRLRAKGIAAAAALEGGVLRGHRGGQQQHPQQHGGGVRGGIVQLGHGHHHGGLLRRGLPLRRHAVDLGPGHLLVLPSHGRQPHGVRVVDVGLQPLLHRAVHHVRRERHQAGHRIRQPAGERRALERAGDVHLLGGVEQGAALPLDHRRLHGGGRRRPRAV</sequence>
<feature type="region of interest" description="Disordered" evidence="1">
    <location>
        <begin position="336"/>
        <end position="381"/>
    </location>
</feature>
<gene>
    <name evidence="2" type="ORF">AVDCRST_MAG89-2172</name>
</gene>
<feature type="compositionally biased region" description="Basic residues" evidence="1">
    <location>
        <begin position="21"/>
        <end position="36"/>
    </location>
</feature>
<feature type="non-terminal residue" evidence="2">
    <location>
        <position position="1"/>
    </location>
</feature>
<feature type="compositionally biased region" description="Low complexity" evidence="1">
    <location>
        <begin position="233"/>
        <end position="246"/>
    </location>
</feature>
<name>A0A6J4LJ02_9BACT</name>
<feature type="compositionally biased region" description="Basic residues" evidence="1">
    <location>
        <begin position="352"/>
        <end position="363"/>
    </location>
</feature>
<feature type="compositionally biased region" description="Low complexity" evidence="1">
    <location>
        <begin position="186"/>
        <end position="202"/>
    </location>
</feature>
<accession>A0A6J4LJ02</accession>
<proteinExistence type="predicted"/>
<feature type="region of interest" description="Disordered" evidence="1">
    <location>
        <begin position="1"/>
        <end position="52"/>
    </location>
</feature>
<reference evidence="2" key="1">
    <citation type="submission" date="2020-02" db="EMBL/GenBank/DDBJ databases">
        <authorList>
            <person name="Meier V. D."/>
        </authorList>
    </citation>
    <scope>NUCLEOTIDE SEQUENCE</scope>
    <source>
        <strain evidence="2">AVDCRST_MAG89</strain>
    </source>
</reference>
<dbReference type="AlphaFoldDB" id="A0A6J4LJ02"/>
<protein>
    <submittedName>
        <fullName evidence="2">Uncharacterized protein</fullName>
    </submittedName>
</protein>
<feature type="non-terminal residue" evidence="2">
    <location>
        <position position="562"/>
    </location>
</feature>
<evidence type="ECO:0000256" key="1">
    <source>
        <dbReference type="SAM" id="MobiDB-lite"/>
    </source>
</evidence>